<dbReference type="eggNOG" id="COG3247">
    <property type="taxonomic scope" value="Bacteria"/>
</dbReference>
<gene>
    <name evidence="2" type="ORF">C823_05087</name>
</gene>
<dbReference type="HOGENOM" id="CLU_1924402_0_0_9"/>
<proteinExistence type="predicted"/>
<dbReference type="AlphaFoldDB" id="N2A7B4"/>
<reference evidence="2 3" key="1">
    <citation type="journal article" date="2014" name="Genome Announc.">
        <title>Draft genome sequences of the altered schaedler flora, a defined bacterial community from gnotobiotic mice.</title>
        <authorList>
            <person name="Wannemuehler M.J."/>
            <person name="Overstreet A.M."/>
            <person name="Ward D.V."/>
            <person name="Phillips G.J."/>
        </authorList>
    </citation>
    <scope>NUCLEOTIDE SEQUENCE [LARGE SCALE GENOMIC DNA]</scope>
    <source>
        <strain evidence="2 3">ASF492</strain>
    </source>
</reference>
<keyword evidence="3" id="KW-1185">Reference proteome</keyword>
<dbReference type="Pfam" id="PF03729">
    <property type="entry name" value="DUF308"/>
    <property type="match status" value="1"/>
</dbReference>
<feature type="transmembrane region" description="Helical" evidence="1">
    <location>
        <begin position="88"/>
        <end position="108"/>
    </location>
</feature>
<dbReference type="Proteomes" id="UP000012589">
    <property type="component" value="Unassembled WGS sequence"/>
</dbReference>
<name>N2A7B4_9FIRM</name>
<dbReference type="STRING" id="1235802.C823_05087"/>
<sequence>MSITGGLLFLLLGVWIFITPESIATLVPIVIGVVLLVHSLRDFQLASEAKSNGSEKWGLLFLLALLNCVFGVVCICDSFGVVSLAIRMLGIALVYDGISAMIIVYHAAQAIRHAAEKIEPIDVDAYEVDGK</sequence>
<dbReference type="PATRIC" id="fig|1235802.3.peg.5368"/>
<feature type="transmembrane region" description="Helical" evidence="1">
    <location>
        <begin position="6"/>
        <end position="37"/>
    </location>
</feature>
<dbReference type="EMBL" id="AQFT01000148">
    <property type="protein sequence ID" value="EMZ20274.1"/>
    <property type="molecule type" value="Genomic_DNA"/>
</dbReference>
<comment type="caution">
    <text evidence="2">The sequence shown here is derived from an EMBL/GenBank/DDBJ whole genome shotgun (WGS) entry which is preliminary data.</text>
</comment>
<evidence type="ECO:0000256" key="1">
    <source>
        <dbReference type="SAM" id="Phobius"/>
    </source>
</evidence>
<dbReference type="InterPro" id="IPR005325">
    <property type="entry name" value="DUF308_memb"/>
</dbReference>
<evidence type="ECO:0000313" key="2">
    <source>
        <dbReference type="EMBL" id="EMZ20274.1"/>
    </source>
</evidence>
<organism evidence="2 3">
    <name type="scientific">Eubacterium plexicaudatum ASF492</name>
    <dbReference type="NCBI Taxonomy" id="1235802"/>
    <lineage>
        <taxon>Bacteria</taxon>
        <taxon>Bacillati</taxon>
        <taxon>Bacillota</taxon>
        <taxon>Clostridia</taxon>
        <taxon>Eubacteriales</taxon>
        <taxon>Eubacteriaceae</taxon>
        <taxon>Eubacterium</taxon>
    </lineage>
</organism>
<protein>
    <submittedName>
        <fullName evidence="2">Uncharacterized protein</fullName>
    </submittedName>
</protein>
<accession>N2A7B4</accession>
<keyword evidence="1" id="KW-0472">Membrane</keyword>
<keyword evidence="1" id="KW-0812">Transmembrane</keyword>
<feature type="transmembrane region" description="Helical" evidence="1">
    <location>
        <begin position="57"/>
        <end position="82"/>
    </location>
</feature>
<keyword evidence="1" id="KW-1133">Transmembrane helix</keyword>
<evidence type="ECO:0000313" key="3">
    <source>
        <dbReference type="Proteomes" id="UP000012589"/>
    </source>
</evidence>